<sequence length="375" mass="41799">MKQKRWVKNIRSFMLFLFLVVISYKAYLHQVLGGGSNGAASIHALCPYGALESFYTLFLSGTFIQKIFSGTLVLLIISIVLAIIFRRSFCGLLCPFGALQEFSGKLGQKLFGKKFVMTPKVDKPFRFLKYIVLLITVLGAWITGSLWMGPYDPWAAYGHIFGGIEEVFTELPIGLILLIITILGSILYDRFFCKYLCPMGAFLGIVSKISPNKITRDNEKCIDCGICTQKCPMNIHVASAKEMTSAECINCQMCILSCPKEGALKIKQGKKGVTPLFLIIAVIVIYFGGIFVANTMGVYKVLPAPIEKGQTLDAEDLKGYMTLEEVSQYMNIPIDVLYSKLGLPKDIPHHTKMKEIKNFVADFEVSTARELLKNE</sequence>
<proteinExistence type="predicted"/>
<dbReference type="InterPro" id="IPR017896">
    <property type="entry name" value="4Fe4S_Fe-S-bd"/>
</dbReference>
<feature type="transmembrane region" description="Helical" evidence="7">
    <location>
        <begin position="12"/>
        <end position="28"/>
    </location>
</feature>
<evidence type="ECO:0000256" key="7">
    <source>
        <dbReference type="SAM" id="Phobius"/>
    </source>
</evidence>
<dbReference type="PANTHER" id="PTHR30224:SF4">
    <property type="entry name" value="ELECTRON TRANSPORT PROTEIN YCCM-RELATED"/>
    <property type="match status" value="1"/>
</dbReference>
<name>A0A5C0SJ26_CRATE</name>
<evidence type="ECO:0000256" key="5">
    <source>
        <dbReference type="ARBA" id="ARBA00023014"/>
    </source>
</evidence>
<keyword evidence="7" id="KW-1133">Transmembrane helix</keyword>
<gene>
    <name evidence="9" type="ORF">FQB35_14235</name>
</gene>
<dbReference type="SUPFAM" id="SSF54862">
    <property type="entry name" value="4Fe-4S ferredoxins"/>
    <property type="match status" value="1"/>
</dbReference>
<dbReference type="Gene3D" id="3.30.70.20">
    <property type="match status" value="1"/>
</dbReference>
<keyword evidence="5" id="KW-0411">Iron-sulfur</keyword>
<keyword evidence="7" id="KW-0812">Transmembrane</keyword>
<evidence type="ECO:0000313" key="10">
    <source>
        <dbReference type="Proteomes" id="UP000324646"/>
    </source>
</evidence>
<reference evidence="9 10" key="1">
    <citation type="submission" date="2019-07" db="EMBL/GenBank/DDBJ databases">
        <title>Complete genome of Crassaminicella thermophila SY095.</title>
        <authorList>
            <person name="Li X."/>
        </authorList>
    </citation>
    <scope>NUCLEOTIDE SEQUENCE [LARGE SCALE GENOMIC DNA]</scope>
    <source>
        <strain evidence="9 10">SY095</strain>
    </source>
</reference>
<evidence type="ECO:0000256" key="4">
    <source>
        <dbReference type="ARBA" id="ARBA00023004"/>
    </source>
</evidence>
<evidence type="ECO:0000259" key="8">
    <source>
        <dbReference type="PROSITE" id="PS51379"/>
    </source>
</evidence>
<feature type="transmembrane region" description="Helical" evidence="7">
    <location>
        <begin position="273"/>
        <end position="293"/>
    </location>
</feature>
<dbReference type="GO" id="GO:0051536">
    <property type="term" value="F:iron-sulfur cluster binding"/>
    <property type="evidence" value="ECO:0007669"/>
    <property type="project" value="UniProtKB-KW"/>
</dbReference>
<dbReference type="AlphaFoldDB" id="A0A5C0SJ26"/>
<dbReference type="GO" id="GO:0046872">
    <property type="term" value="F:metal ion binding"/>
    <property type="evidence" value="ECO:0007669"/>
    <property type="project" value="UniProtKB-KW"/>
</dbReference>
<evidence type="ECO:0000256" key="6">
    <source>
        <dbReference type="ARBA" id="ARBA00023136"/>
    </source>
</evidence>
<dbReference type="PROSITE" id="PS00198">
    <property type="entry name" value="4FE4S_FER_1"/>
    <property type="match status" value="2"/>
</dbReference>
<dbReference type="InterPro" id="IPR052378">
    <property type="entry name" value="NosR_regulator"/>
</dbReference>
<dbReference type="Pfam" id="PF12801">
    <property type="entry name" value="Fer4_5"/>
    <property type="match status" value="2"/>
</dbReference>
<feature type="transmembrane region" description="Helical" evidence="7">
    <location>
        <begin position="167"/>
        <end position="188"/>
    </location>
</feature>
<dbReference type="PROSITE" id="PS51379">
    <property type="entry name" value="4FE4S_FER_2"/>
    <property type="match status" value="2"/>
</dbReference>
<feature type="transmembrane region" description="Helical" evidence="7">
    <location>
        <begin position="63"/>
        <end position="85"/>
    </location>
</feature>
<evidence type="ECO:0000256" key="3">
    <source>
        <dbReference type="ARBA" id="ARBA00022723"/>
    </source>
</evidence>
<keyword evidence="6 7" id="KW-0472">Membrane</keyword>
<protein>
    <submittedName>
        <fullName evidence="9">4Fe-4S binding protein</fullName>
    </submittedName>
</protein>
<feature type="domain" description="4Fe-4S ferredoxin-type" evidence="8">
    <location>
        <begin position="242"/>
        <end position="269"/>
    </location>
</feature>
<feature type="transmembrane region" description="Helical" evidence="7">
    <location>
        <begin position="127"/>
        <end position="147"/>
    </location>
</feature>
<organism evidence="9 10">
    <name type="scientific">Crassaminicella thermophila</name>
    <dbReference type="NCBI Taxonomy" id="2599308"/>
    <lineage>
        <taxon>Bacteria</taxon>
        <taxon>Bacillati</taxon>
        <taxon>Bacillota</taxon>
        <taxon>Clostridia</taxon>
        <taxon>Eubacteriales</taxon>
        <taxon>Clostridiaceae</taxon>
        <taxon>Crassaminicella</taxon>
    </lineage>
</organism>
<evidence type="ECO:0000256" key="1">
    <source>
        <dbReference type="ARBA" id="ARBA00004236"/>
    </source>
</evidence>
<dbReference type="PANTHER" id="PTHR30224">
    <property type="entry name" value="ELECTRON TRANSPORT PROTEIN"/>
    <property type="match status" value="1"/>
</dbReference>
<evidence type="ECO:0000256" key="2">
    <source>
        <dbReference type="ARBA" id="ARBA00022475"/>
    </source>
</evidence>
<dbReference type="Proteomes" id="UP000324646">
    <property type="component" value="Chromosome"/>
</dbReference>
<dbReference type="EMBL" id="CP042243">
    <property type="protein sequence ID" value="QEK13697.1"/>
    <property type="molecule type" value="Genomic_DNA"/>
</dbReference>
<dbReference type="InterPro" id="IPR017900">
    <property type="entry name" value="4Fe4S_Fe_S_CS"/>
</dbReference>
<comment type="subcellular location">
    <subcellularLocation>
        <location evidence="1">Cell membrane</location>
    </subcellularLocation>
</comment>
<keyword evidence="3" id="KW-0479">Metal-binding</keyword>
<keyword evidence="4" id="KW-0408">Iron</keyword>
<keyword evidence="10" id="KW-1185">Reference proteome</keyword>
<keyword evidence="2" id="KW-1003">Cell membrane</keyword>
<dbReference type="KEGG" id="crs:FQB35_14235"/>
<evidence type="ECO:0000313" key="9">
    <source>
        <dbReference type="EMBL" id="QEK13697.1"/>
    </source>
</evidence>
<accession>A0A5C0SJ26</accession>
<feature type="domain" description="4Fe-4S ferredoxin-type" evidence="8">
    <location>
        <begin position="212"/>
        <end position="241"/>
    </location>
</feature>
<dbReference type="GO" id="GO:0005886">
    <property type="term" value="C:plasma membrane"/>
    <property type="evidence" value="ECO:0007669"/>
    <property type="project" value="UniProtKB-SubCell"/>
</dbReference>
<dbReference type="OrthoDB" id="9806398at2"/>
<dbReference type="Pfam" id="PF00037">
    <property type="entry name" value="Fer4"/>
    <property type="match status" value="1"/>
</dbReference>